<evidence type="ECO:0000313" key="2">
    <source>
        <dbReference type="Proteomes" id="UP000233551"/>
    </source>
</evidence>
<evidence type="ECO:0008006" key="3">
    <source>
        <dbReference type="Google" id="ProtNLM"/>
    </source>
</evidence>
<keyword evidence="2" id="KW-1185">Reference proteome</keyword>
<accession>A0A2I0HL55</accession>
<dbReference type="EMBL" id="PGOL01007611">
    <property type="protein sequence ID" value="PKI32462.1"/>
    <property type="molecule type" value="Genomic_DNA"/>
</dbReference>
<evidence type="ECO:0000313" key="1">
    <source>
        <dbReference type="EMBL" id="PKI32462.1"/>
    </source>
</evidence>
<proteinExistence type="predicted"/>
<protein>
    <recommendedName>
        <fullName evidence="3">DUF4283 domain-containing protein</fullName>
    </recommendedName>
</protein>
<dbReference type="Proteomes" id="UP000233551">
    <property type="component" value="Unassembled WGS sequence"/>
</dbReference>
<reference evidence="1 2" key="1">
    <citation type="submission" date="2017-11" db="EMBL/GenBank/DDBJ databases">
        <title>De-novo sequencing of pomegranate (Punica granatum L.) genome.</title>
        <authorList>
            <person name="Akparov Z."/>
            <person name="Amiraslanov A."/>
            <person name="Hajiyeva S."/>
            <person name="Abbasov M."/>
            <person name="Kaur K."/>
            <person name="Hamwieh A."/>
            <person name="Solovyev V."/>
            <person name="Salamov A."/>
            <person name="Braich B."/>
            <person name="Kosarev P."/>
            <person name="Mahmoud A."/>
            <person name="Hajiyev E."/>
            <person name="Babayeva S."/>
            <person name="Izzatullayeva V."/>
            <person name="Mammadov A."/>
            <person name="Mammadov A."/>
            <person name="Sharifova S."/>
            <person name="Ojaghi J."/>
            <person name="Eynullazada K."/>
            <person name="Bayramov B."/>
            <person name="Abdulazimova A."/>
            <person name="Shahmuradov I."/>
        </authorList>
    </citation>
    <scope>NUCLEOTIDE SEQUENCE [LARGE SCALE GENOMIC DNA]</scope>
    <source>
        <strain evidence="2">cv. AG2017</strain>
        <tissue evidence="1">Leaf</tissue>
    </source>
</reference>
<organism evidence="1 2">
    <name type="scientific">Punica granatum</name>
    <name type="common">Pomegranate</name>
    <dbReference type="NCBI Taxonomy" id="22663"/>
    <lineage>
        <taxon>Eukaryota</taxon>
        <taxon>Viridiplantae</taxon>
        <taxon>Streptophyta</taxon>
        <taxon>Embryophyta</taxon>
        <taxon>Tracheophyta</taxon>
        <taxon>Spermatophyta</taxon>
        <taxon>Magnoliopsida</taxon>
        <taxon>eudicotyledons</taxon>
        <taxon>Gunneridae</taxon>
        <taxon>Pentapetalae</taxon>
        <taxon>rosids</taxon>
        <taxon>malvids</taxon>
        <taxon>Myrtales</taxon>
        <taxon>Lythraceae</taxon>
        <taxon>Punica</taxon>
    </lineage>
</organism>
<sequence length="181" mass="19937">MTCEGLSYLASGLGVPICLEKTTKHITSGSTARVCVELNSIGVYPDDIDVLLEDGTMVKVLVEYPWAKQKIIKKVEKQWDKKEVLVEKSVVHKVTQAPKDVMVESNIEEGSTKVVEEFASIIVSKSPQKVKYSEVIPVLENEGSSKKSGARLSSTIVVVPVIESPNYFVILNTKTKKETLL</sequence>
<comment type="caution">
    <text evidence="1">The sequence shown here is derived from an EMBL/GenBank/DDBJ whole genome shotgun (WGS) entry which is preliminary data.</text>
</comment>
<dbReference type="AlphaFoldDB" id="A0A2I0HL55"/>
<name>A0A2I0HL55_PUNGR</name>
<gene>
    <name evidence="1" type="ORF">CRG98_047147</name>
</gene>